<dbReference type="SUPFAM" id="SSF51445">
    <property type="entry name" value="(Trans)glycosidases"/>
    <property type="match status" value="1"/>
</dbReference>
<protein>
    <recommendedName>
        <fullName evidence="2 5">Alpha-galactosidase</fullName>
        <ecNumber evidence="2 5">3.2.1.22</ecNumber>
    </recommendedName>
</protein>
<dbReference type="Gene3D" id="2.70.98.60">
    <property type="entry name" value="alpha-galactosidase from lactobacil brevis"/>
    <property type="match status" value="1"/>
</dbReference>
<name>A0A2V3PQ17_9BACT</name>
<feature type="active site" description="Proton donor" evidence="6">
    <location>
        <position position="531"/>
    </location>
</feature>
<dbReference type="EMBL" id="QICL01000008">
    <property type="protein sequence ID" value="PXV65028.1"/>
    <property type="molecule type" value="Genomic_DNA"/>
</dbReference>
<dbReference type="InterPro" id="IPR002252">
    <property type="entry name" value="Glyco_hydro_36"/>
</dbReference>
<dbReference type="EC" id="3.2.1.22" evidence="2 5"/>
<dbReference type="Pfam" id="PF16874">
    <property type="entry name" value="Glyco_hydro_36C"/>
    <property type="match status" value="1"/>
</dbReference>
<dbReference type="Gene3D" id="2.60.40.1180">
    <property type="entry name" value="Golgi alpha-mannosidase II"/>
    <property type="match status" value="1"/>
</dbReference>
<sequence length="724" mass="83779">MKVKHLVTVFCLLFTSALFANNFVRITTDNTCLLYKVNDKNRLEQTYFGERIKQLNELEIVSLKNFSAYSTFGTNHVFEAALRITHADGNTSTELAYVSSKTDKVSDNITHTVISLKDEYYNLFVDLHYNAYQKEDIIEQWTEIKNNEDKSIALENFASSDLSFVSPKYYVSQFYGDWSEEMNIAEQELTSGIKIIDSKLGVRTNQYTHPCFILSLNAPAEESTGEVIGGTLAWPGNFQFCFEVNNDKKLRVLSGANPYASTYTLDKNKSFKTPALLYTYSKEGTGKVTRNFHRWARKYGIKNGDRERDILLNNWEATYFDFDEPKLTKIIDDASKMGFELFLLDDGWFGNKYPRNGDTQGLGDWQTNKKKLHQGIPYLIQECKKRNLKFGIWVEPEMVNPKSELYEKHPDWIIAQPHRERTTQRNQLILDLSNPKVQEFVYNTIDEILKNNPGIDYVKWDCNRFVGNPGSSYLPADKQSHIWIDYSRALLEIMEKVNKNYPDVIFMACSGGGGRIDYGTLKYFDEYWISDNNDPLQRIFTQWGAQHFFPTIGLASHVSVSPNHISGRSTPLKYRFDIAMAGKLGMDLQPTQMTEKEYEFSKNAIATYKEIRKTVLMGDLYRLLSPYKNNRTAFMYVSEDKNEAIVFNFLVRKEIKTNTQTLFLQGLDPNKVYTMQEVNRESPNWSRFSEYNGKVFTGEYLMKVGLTFAMYNEYESVVIRLTAN</sequence>
<dbReference type="InterPro" id="IPR013780">
    <property type="entry name" value="Glyco_hydro_b"/>
</dbReference>
<feature type="domain" description="Glycosyl hydrolase family 36 C-terminal" evidence="9">
    <location>
        <begin position="632"/>
        <end position="721"/>
    </location>
</feature>
<feature type="active site" description="Nucleophile" evidence="6">
    <location>
        <position position="461"/>
    </location>
</feature>
<dbReference type="Pfam" id="PF16875">
    <property type="entry name" value="Glyco_hydro_36N"/>
    <property type="match status" value="1"/>
</dbReference>
<feature type="domain" description="Glycosyl hydrolase family 36 N-terminal" evidence="10">
    <location>
        <begin position="42"/>
        <end position="265"/>
    </location>
</feature>
<keyword evidence="3 5" id="KW-0378">Hydrolase</keyword>
<evidence type="ECO:0000313" key="12">
    <source>
        <dbReference type="Proteomes" id="UP000247973"/>
    </source>
</evidence>
<dbReference type="RefSeq" id="WP_110310307.1">
    <property type="nucleotide sequence ID" value="NZ_QICL01000008.1"/>
</dbReference>
<comment type="catalytic activity">
    <reaction evidence="1 5">
        <text>Hydrolysis of terminal, non-reducing alpha-D-galactose residues in alpha-D-galactosides, including galactose oligosaccharides, galactomannans and galactolipids.</text>
        <dbReference type="EC" id="3.2.1.22"/>
    </reaction>
</comment>
<dbReference type="GO" id="GO:0016052">
    <property type="term" value="P:carbohydrate catabolic process"/>
    <property type="evidence" value="ECO:0007669"/>
    <property type="project" value="InterPro"/>
</dbReference>
<feature type="chain" id="PRO_5016156389" description="Alpha-galactosidase" evidence="8">
    <location>
        <begin position="21"/>
        <end position="724"/>
    </location>
</feature>
<feature type="binding site" evidence="7">
    <location>
        <begin position="459"/>
        <end position="463"/>
    </location>
    <ligand>
        <name>substrate</name>
    </ligand>
</feature>
<proteinExistence type="inferred from homology"/>
<evidence type="ECO:0000313" key="11">
    <source>
        <dbReference type="EMBL" id="PXV65028.1"/>
    </source>
</evidence>
<evidence type="ECO:0000256" key="3">
    <source>
        <dbReference type="ARBA" id="ARBA00022801"/>
    </source>
</evidence>
<evidence type="ECO:0000256" key="5">
    <source>
        <dbReference type="PIRNR" id="PIRNR005536"/>
    </source>
</evidence>
<gene>
    <name evidence="11" type="ORF">CLV62_10826</name>
</gene>
<dbReference type="PRINTS" id="PR00743">
    <property type="entry name" value="GLHYDRLASE36"/>
</dbReference>
<comment type="caution">
    <text evidence="11">The sequence shown here is derived from an EMBL/GenBank/DDBJ whole genome shotgun (WGS) entry which is preliminary data.</text>
</comment>
<evidence type="ECO:0000259" key="9">
    <source>
        <dbReference type="Pfam" id="PF16874"/>
    </source>
</evidence>
<dbReference type="PROSITE" id="PS00512">
    <property type="entry name" value="ALPHA_GALACTOSIDASE"/>
    <property type="match status" value="1"/>
</dbReference>
<accession>A0A2V3PQ17</accession>
<reference evidence="11 12" key="1">
    <citation type="submission" date="2018-03" db="EMBL/GenBank/DDBJ databases">
        <title>Genomic Encyclopedia of Archaeal and Bacterial Type Strains, Phase II (KMG-II): from individual species to whole genera.</title>
        <authorList>
            <person name="Goeker M."/>
        </authorList>
    </citation>
    <scope>NUCLEOTIDE SEQUENCE [LARGE SCALE GENOMIC DNA]</scope>
    <source>
        <strain evidence="11 12">DSM 100214</strain>
    </source>
</reference>
<dbReference type="InterPro" id="IPR050985">
    <property type="entry name" value="Alpha-glycosidase_related"/>
</dbReference>
<keyword evidence="12" id="KW-1185">Reference proteome</keyword>
<evidence type="ECO:0000256" key="1">
    <source>
        <dbReference type="ARBA" id="ARBA00001255"/>
    </source>
</evidence>
<dbReference type="FunFam" id="3.20.20.70:FF:000118">
    <property type="entry name" value="Alpha-galactosidase"/>
    <property type="match status" value="1"/>
</dbReference>
<dbReference type="InterPro" id="IPR013785">
    <property type="entry name" value="Aldolase_TIM"/>
</dbReference>
<dbReference type="Proteomes" id="UP000247973">
    <property type="component" value="Unassembled WGS sequence"/>
</dbReference>
<comment type="similarity">
    <text evidence="5">Belongs to the glycosyl hydrolase.</text>
</comment>
<evidence type="ECO:0000256" key="7">
    <source>
        <dbReference type="PIRSR" id="PIRSR005536-2"/>
    </source>
</evidence>
<dbReference type="CDD" id="cd14791">
    <property type="entry name" value="GH36"/>
    <property type="match status" value="1"/>
</dbReference>
<feature type="binding site" evidence="7">
    <location>
        <position position="509"/>
    </location>
    <ligand>
        <name>substrate</name>
    </ligand>
</feature>
<dbReference type="Pfam" id="PF02065">
    <property type="entry name" value="Melibiase"/>
    <property type="match status" value="1"/>
</dbReference>
<evidence type="ECO:0000256" key="8">
    <source>
        <dbReference type="SAM" id="SignalP"/>
    </source>
</evidence>
<evidence type="ECO:0000256" key="4">
    <source>
        <dbReference type="ARBA" id="ARBA00023295"/>
    </source>
</evidence>
<dbReference type="InterPro" id="IPR038417">
    <property type="entry name" value="Alpga-gal_N_sf"/>
</dbReference>
<dbReference type="OrthoDB" id="9758822at2"/>
<dbReference type="PANTHER" id="PTHR43053">
    <property type="entry name" value="GLYCOSIDASE FAMILY 31"/>
    <property type="match status" value="1"/>
</dbReference>
<dbReference type="PIRSF" id="PIRSF005536">
    <property type="entry name" value="Agal"/>
    <property type="match status" value="1"/>
</dbReference>
<dbReference type="InterPro" id="IPR031705">
    <property type="entry name" value="Glyco_hydro_36_C"/>
</dbReference>
<dbReference type="InterPro" id="IPR000111">
    <property type="entry name" value="Glyco_hydro_27/36_CS"/>
</dbReference>
<feature type="binding site" evidence="7">
    <location>
        <position position="178"/>
    </location>
    <ligand>
        <name>substrate</name>
    </ligand>
</feature>
<feature type="binding site" evidence="7">
    <location>
        <position position="531"/>
    </location>
    <ligand>
        <name>substrate</name>
    </ligand>
</feature>
<feature type="signal peptide" evidence="8">
    <location>
        <begin position="1"/>
        <end position="20"/>
    </location>
</feature>
<feature type="binding site" evidence="7">
    <location>
        <begin position="345"/>
        <end position="346"/>
    </location>
    <ligand>
        <name>substrate</name>
    </ligand>
</feature>
<dbReference type="GO" id="GO:0004557">
    <property type="term" value="F:alpha-galactosidase activity"/>
    <property type="evidence" value="ECO:0007669"/>
    <property type="project" value="UniProtKB-UniRule"/>
</dbReference>
<keyword evidence="4 5" id="KW-0326">Glycosidase</keyword>
<feature type="binding site" evidence="7">
    <location>
        <position position="425"/>
    </location>
    <ligand>
        <name>substrate</name>
    </ligand>
</feature>
<evidence type="ECO:0000259" key="10">
    <source>
        <dbReference type="Pfam" id="PF16875"/>
    </source>
</evidence>
<evidence type="ECO:0000256" key="6">
    <source>
        <dbReference type="PIRSR" id="PIRSR005536-1"/>
    </source>
</evidence>
<dbReference type="PANTHER" id="PTHR43053:SF3">
    <property type="entry name" value="ALPHA-GALACTOSIDASE C-RELATED"/>
    <property type="match status" value="1"/>
</dbReference>
<dbReference type="InterPro" id="IPR017853">
    <property type="entry name" value="GH"/>
</dbReference>
<dbReference type="AlphaFoldDB" id="A0A2V3PQ17"/>
<dbReference type="Gene3D" id="3.20.20.70">
    <property type="entry name" value="Aldolase class I"/>
    <property type="match status" value="1"/>
</dbReference>
<keyword evidence="8" id="KW-0732">Signal</keyword>
<organism evidence="11 12">
    <name type="scientific">Dysgonomonas alginatilytica</name>
    <dbReference type="NCBI Taxonomy" id="1605892"/>
    <lineage>
        <taxon>Bacteria</taxon>
        <taxon>Pseudomonadati</taxon>
        <taxon>Bacteroidota</taxon>
        <taxon>Bacteroidia</taxon>
        <taxon>Bacteroidales</taxon>
        <taxon>Dysgonomonadaceae</taxon>
        <taxon>Dysgonomonas</taxon>
    </lineage>
</organism>
<dbReference type="InterPro" id="IPR031704">
    <property type="entry name" value="Glyco_hydro_36_N"/>
</dbReference>
<evidence type="ECO:0000256" key="2">
    <source>
        <dbReference type="ARBA" id="ARBA00012755"/>
    </source>
</evidence>